<organism evidence="20 22">
    <name type="scientific">Porphyromonas macacae</name>
    <dbReference type="NCBI Taxonomy" id="28115"/>
    <lineage>
        <taxon>Bacteria</taxon>
        <taxon>Pseudomonadati</taxon>
        <taxon>Bacteroidota</taxon>
        <taxon>Bacteroidia</taxon>
        <taxon>Bacteroidales</taxon>
        <taxon>Porphyromonadaceae</taxon>
        <taxon>Porphyromonas</taxon>
    </lineage>
</organism>
<evidence type="ECO:0000256" key="18">
    <source>
        <dbReference type="PIRSR" id="PIRSR006135-1"/>
    </source>
</evidence>
<evidence type="ECO:0000313" key="22">
    <source>
        <dbReference type="Proteomes" id="UP000030103"/>
    </source>
</evidence>
<dbReference type="AlphaFoldDB" id="A0A0A2G946"/>
<dbReference type="GO" id="GO:0009236">
    <property type="term" value="P:cobalamin biosynthetic process"/>
    <property type="evidence" value="ECO:0007669"/>
    <property type="project" value="UniProtKB-UniPathway"/>
</dbReference>
<proteinExistence type="inferred from homology"/>
<evidence type="ECO:0000256" key="2">
    <source>
        <dbReference type="ARBA" id="ARBA00000711"/>
    </source>
</evidence>
<dbReference type="GO" id="GO:0043752">
    <property type="term" value="F:adenosylcobinamide kinase activity"/>
    <property type="evidence" value="ECO:0007669"/>
    <property type="project" value="UniProtKB-EC"/>
</dbReference>
<dbReference type="EC" id="2.7.1.156" evidence="8"/>
<evidence type="ECO:0000256" key="9">
    <source>
        <dbReference type="ARBA" id="ARBA00012523"/>
    </source>
</evidence>
<dbReference type="Proteomes" id="UP000030103">
    <property type="component" value="Unassembled WGS sequence"/>
</dbReference>
<dbReference type="PANTHER" id="PTHR34848:SF1">
    <property type="entry name" value="BIFUNCTIONAL ADENOSYLCOBALAMIN BIOSYNTHESIS PROTEIN COBU"/>
    <property type="match status" value="1"/>
</dbReference>
<evidence type="ECO:0000256" key="7">
    <source>
        <dbReference type="ARBA" id="ARBA00007490"/>
    </source>
</evidence>
<dbReference type="InterPro" id="IPR027417">
    <property type="entry name" value="P-loop_NTPase"/>
</dbReference>
<dbReference type="Proteomes" id="UP000254156">
    <property type="component" value="Unassembled WGS sequence"/>
</dbReference>
<dbReference type="EMBL" id="UGTF01000002">
    <property type="protein sequence ID" value="SUB89065.1"/>
    <property type="molecule type" value="Genomic_DNA"/>
</dbReference>
<dbReference type="PIRSF" id="PIRSF006135">
    <property type="entry name" value="CobU"/>
    <property type="match status" value="1"/>
</dbReference>
<dbReference type="eggNOG" id="COG2087">
    <property type="taxonomic scope" value="Bacteria"/>
</dbReference>
<evidence type="ECO:0000256" key="19">
    <source>
        <dbReference type="PIRSR" id="PIRSR006135-2"/>
    </source>
</evidence>
<evidence type="ECO:0000256" key="3">
    <source>
        <dbReference type="ARBA" id="ARBA00001522"/>
    </source>
</evidence>
<protein>
    <recommendedName>
        <fullName evidence="16">Adenosylcobinamide kinase</fullName>
        <ecNumber evidence="8">2.7.1.156</ecNumber>
        <ecNumber evidence="9">2.7.7.62</ecNumber>
    </recommendedName>
    <alternativeName>
        <fullName evidence="17">Adenosylcobinamide-phosphate guanylyltransferase</fullName>
    </alternativeName>
</protein>
<feature type="binding site" evidence="19">
    <location>
        <position position="80"/>
    </location>
    <ligand>
        <name>GTP</name>
        <dbReference type="ChEBI" id="CHEBI:37565"/>
    </ligand>
</feature>
<evidence type="ECO:0000256" key="4">
    <source>
        <dbReference type="ARBA" id="ARBA00003889"/>
    </source>
</evidence>
<keyword evidence="11 21" id="KW-0808">Transferase</keyword>
<keyword evidence="10" id="KW-0169">Cobalamin biosynthesis</keyword>
<dbReference type="GO" id="GO:0005524">
    <property type="term" value="F:ATP binding"/>
    <property type="evidence" value="ECO:0007669"/>
    <property type="project" value="UniProtKB-KW"/>
</dbReference>
<evidence type="ECO:0000256" key="16">
    <source>
        <dbReference type="ARBA" id="ARBA00029570"/>
    </source>
</evidence>
<evidence type="ECO:0000256" key="17">
    <source>
        <dbReference type="ARBA" id="ARBA00030571"/>
    </source>
</evidence>
<comment type="pathway">
    <text evidence="5">Cofactor biosynthesis; adenosylcobalamin biosynthesis; adenosylcobalamin from cob(II)yrinate a,c-diamide: step 6/7.</text>
</comment>
<evidence type="ECO:0000256" key="10">
    <source>
        <dbReference type="ARBA" id="ARBA00022573"/>
    </source>
</evidence>
<comment type="catalytic activity">
    <reaction evidence="2">
        <text>adenosylcob(III)inamide phosphate + GTP + H(+) = adenosylcob(III)inamide-GDP + diphosphate</text>
        <dbReference type="Rhea" id="RHEA:22712"/>
        <dbReference type="ChEBI" id="CHEBI:15378"/>
        <dbReference type="ChEBI" id="CHEBI:33019"/>
        <dbReference type="ChEBI" id="CHEBI:37565"/>
        <dbReference type="ChEBI" id="CHEBI:58502"/>
        <dbReference type="ChEBI" id="CHEBI:60487"/>
        <dbReference type="EC" id="2.7.7.62"/>
    </reaction>
</comment>
<feature type="binding site" evidence="19">
    <location>
        <begin position="9"/>
        <end position="16"/>
    </location>
    <ligand>
        <name>GTP</name>
        <dbReference type="ChEBI" id="CHEBI:37565"/>
    </ligand>
</feature>
<comment type="pathway">
    <text evidence="6">Cofactor biosynthesis; adenosylcobalamin biosynthesis; adenosylcobalamin from cob(II)yrinate a,c-diamide: step 5/7.</text>
</comment>
<dbReference type="CDD" id="cd00544">
    <property type="entry name" value="CobU"/>
    <property type="match status" value="1"/>
</dbReference>
<evidence type="ECO:0000256" key="13">
    <source>
        <dbReference type="ARBA" id="ARBA00022777"/>
    </source>
</evidence>
<dbReference type="STRING" id="28115.HQ47_02920"/>
<evidence type="ECO:0000256" key="15">
    <source>
        <dbReference type="ARBA" id="ARBA00023134"/>
    </source>
</evidence>
<keyword evidence="14" id="KW-0067">ATP-binding</keyword>
<dbReference type="UniPathway" id="UPA00148">
    <property type="reaction ID" value="UER00236"/>
</dbReference>
<reference evidence="20 22" key="1">
    <citation type="submission" date="2014-09" db="EMBL/GenBank/DDBJ databases">
        <title>Draft Genome Sequence of Porphyromonas macacae COT-192_OH2859.</title>
        <authorList>
            <person name="Wallis C."/>
            <person name="Deusch O."/>
            <person name="O'Flynn C."/>
            <person name="Davis I."/>
            <person name="Horsfall A."/>
            <person name="Kirkwood N."/>
            <person name="Harris S."/>
            <person name="Eisen J.A."/>
            <person name="Coil D.A."/>
            <person name="Darling A.E."/>
            <person name="Jospin G."/>
            <person name="Alexiev A."/>
        </authorList>
    </citation>
    <scope>NUCLEOTIDE SEQUENCE [LARGE SCALE GENOMIC DNA]</scope>
    <source>
        <strain evidence="22">COT-192 OH2859</strain>
        <strain evidence="20">COT-192_OH2859</strain>
    </source>
</reference>
<keyword evidence="12 19" id="KW-0547">Nucleotide-binding</keyword>
<reference evidence="21 23" key="2">
    <citation type="submission" date="2018-06" db="EMBL/GenBank/DDBJ databases">
        <authorList>
            <consortium name="Pathogen Informatics"/>
            <person name="Doyle S."/>
        </authorList>
    </citation>
    <scope>NUCLEOTIDE SEQUENCE [LARGE SCALE GENOMIC DNA]</scope>
    <source>
        <strain evidence="21 23">NCTC11632</strain>
    </source>
</reference>
<dbReference type="PANTHER" id="PTHR34848">
    <property type="match status" value="1"/>
</dbReference>
<dbReference type="InterPro" id="IPR003203">
    <property type="entry name" value="CobU/CobP"/>
</dbReference>
<comment type="function">
    <text evidence="4">Catalyzes ATP-dependent phosphorylation of adenosylcobinamide and addition of GMP to adenosylcobinamide phosphate.</text>
</comment>
<evidence type="ECO:0000256" key="12">
    <source>
        <dbReference type="ARBA" id="ARBA00022741"/>
    </source>
</evidence>
<dbReference type="GO" id="GO:0005525">
    <property type="term" value="F:GTP binding"/>
    <property type="evidence" value="ECO:0007669"/>
    <property type="project" value="UniProtKB-KW"/>
</dbReference>
<dbReference type="GO" id="GO:0008820">
    <property type="term" value="F:cobinamide phosphate guanylyltransferase activity"/>
    <property type="evidence" value="ECO:0007669"/>
    <property type="project" value="UniProtKB-EC"/>
</dbReference>
<evidence type="ECO:0000256" key="1">
    <source>
        <dbReference type="ARBA" id="ARBA00000312"/>
    </source>
</evidence>
<comment type="catalytic activity">
    <reaction evidence="3">
        <text>adenosylcob(III)inamide + GTP = adenosylcob(III)inamide phosphate + GDP + H(+)</text>
        <dbReference type="Rhea" id="RHEA:15765"/>
        <dbReference type="ChEBI" id="CHEBI:2480"/>
        <dbReference type="ChEBI" id="CHEBI:15378"/>
        <dbReference type="ChEBI" id="CHEBI:37565"/>
        <dbReference type="ChEBI" id="CHEBI:58189"/>
        <dbReference type="ChEBI" id="CHEBI:58502"/>
        <dbReference type="EC" id="2.7.1.156"/>
    </reaction>
</comment>
<evidence type="ECO:0000256" key="11">
    <source>
        <dbReference type="ARBA" id="ARBA00022679"/>
    </source>
</evidence>
<keyword evidence="22" id="KW-1185">Reference proteome</keyword>
<dbReference type="Gene3D" id="3.40.50.300">
    <property type="entry name" value="P-loop containing nucleotide triphosphate hydrolases"/>
    <property type="match status" value="1"/>
</dbReference>
<dbReference type="Pfam" id="PF02283">
    <property type="entry name" value="CobU"/>
    <property type="match status" value="1"/>
</dbReference>
<evidence type="ECO:0000256" key="5">
    <source>
        <dbReference type="ARBA" id="ARBA00004692"/>
    </source>
</evidence>
<accession>A0A0A2G946</accession>
<comment type="similarity">
    <text evidence="7">Belongs to the CobU/CobP family.</text>
</comment>
<gene>
    <name evidence="21" type="primary">cobP</name>
    <name evidence="20" type="ORF">HQ47_02920</name>
    <name evidence="21" type="ORF">NCTC11632_01161</name>
</gene>
<evidence type="ECO:0000256" key="8">
    <source>
        <dbReference type="ARBA" id="ARBA00012016"/>
    </source>
</evidence>
<evidence type="ECO:0000256" key="14">
    <source>
        <dbReference type="ARBA" id="ARBA00022840"/>
    </source>
</evidence>
<keyword evidence="15 19" id="KW-0342">GTP-binding</keyword>
<feature type="binding site" evidence="19">
    <location>
        <position position="62"/>
    </location>
    <ligand>
        <name>GTP</name>
        <dbReference type="ChEBI" id="CHEBI:37565"/>
    </ligand>
</feature>
<evidence type="ECO:0000313" key="21">
    <source>
        <dbReference type="EMBL" id="SUB89065.1"/>
    </source>
</evidence>
<feature type="active site" description="GMP-histidine intermediate" evidence="18">
    <location>
        <position position="50"/>
    </location>
</feature>
<feature type="binding site" evidence="19">
    <location>
        <begin position="34"/>
        <end position="36"/>
    </location>
    <ligand>
        <name>GTP</name>
        <dbReference type="ChEBI" id="CHEBI:37565"/>
    </ligand>
</feature>
<dbReference type="SUPFAM" id="SSF52540">
    <property type="entry name" value="P-loop containing nucleoside triphosphate hydrolases"/>
    <property type="match status" value="1"/>
</dbReference>
<keyword evidence="13 20" id="KW-0418">Kinase</keyword>
<dbReference type="RefSeq" id="WP_025003535.1">
    <property type="nucleotide sequence ID" value="NZ_JASBZX010000002.1"/>
</dbReference>
<sequence>MSRIILITGGQRSGKSSYAEQLALSLSENPIYIATARIWDDEFALRVKKHQERRGLEWTNIEEEKFLSRHIYPDRTMLIDCVTLWSTNFFFDNESNIELSLKALKKEFDTFTATPANYIFVTNEIGLGGVSENDIQRKYTDLLGWLNQYIASKADEVIFMVSGIPVTIKQSAKNENI</sequence>
<evidence type="ECO:0000256" key="6">
    <source>
        <dbReference type="ARBA" id="ARBA00005159"/>
    </source>
</evidence>
<dbReference type="EC" id="2.7.7.62" evidence="9"/>
<evidence type="ECO:0000313" key="20">
    <source>
        <dbReference type="EMBL" id="KGN74883.1"/>
    </source>
</evidence>
<dbReference type="OrthoDB" id="9799422at2"/>
<comment type="catalytic activity">
    <reaction evidence="1">
        <text>adenosylcob(III)inamide + ATP = adenosylcob(III)inamide phosphate + ADP + H(+)</text>
        <dbReference type="Rhea" id="RHEA:15769"/>
        <dbReference type="ChEBI" id="CHEBI:2480"/>
        <dbReference type="ChEBI" id="CHEBI:15378"/>
        <dbReference type="ChEBI" id="CHEBI:30616"/>
        <dbReference type="ChEBI" id="CHEBI:58502"/>
        <dbReference type="ChEBI" id="CHEBI:456216"/>
        <dbReference type="EC" id="2.7.1.156"/>
    </reaction>
</comment>
<dbReference type="EMBL" id="JRFA01000009">
    <property type="protein sequence ID" value="KGN74883.1"/>
    <property type="molecule type" value="Genomic_DNA"/>
</dbReference>
<name>A0A0A2G946_9PORP</name>
<evidence type="ECO:0000313" key="23">
    <source>
        <dbReference type="Proteomes" id="UP000254156"/>
    </source>
</evidence>
<dbReference type="NCBIfam" id="NF004469">
    <property type="entry name" value="PRK05800.1"/>
    <property type="match status" value="1"/>
</dbReference>